<dbReference type="Proteomes" id="UP000242222">
    <property type="component" value="Unassembled WGS sequence"/>
</dbReference>
<dbReference type="AlphaFoldDB" id="A0A1I4UG39"/>
<evidence type="ECO:0000256" key="1">
    <source>
        <dbReference type="SAM" id="MobiDB-lite"/>
    </source>
</evidence>
<organism evidence="2 3">
    <name type="scientific">Izhakiella capsodis</name>
    <dbReference type="NCBI Taxonomy" id="1367852"/>
    <lineage>
        <taxon>Bacteria</taxon>
        <taxon>Pseudomonadati</taxon>
        <taxon>Pseudomonadota</taxon>
        <taxon>Gammaproteobacteria</taxon>
        <taxon>Enterobacterales</taxon>
        <taxon>Erwiniaceae</taxon>
        <taxon>Izhakiella</taxon>
    </lineage>
</organism>
<evidence type="ECO:0000313" key="3">
    <source>
        <dbReference type="Proteomes" id="UP000242222"/>
    </source>
</evidence>
<dbReference type="STRING" id="1367852.SAMN05216516_101110"/>
<gene>
    <name evidence="2" type="ORF">SAMN05216516_101110</name>
</gene>
<dbReference type="Pfam" id="PF07759">
    <property type="entry name" value="DUF1615"/>
    <property type="match status" value="1"/>
</dbReference>
<feature type="region of interest" description="Disordered" evidence="1">
    <location>
        <begin position="1"/>
        <end position="23"/>
    </location>
</feature>
<accession>A0A1I4UG39</accession>
<dbReference type="InterPro" id="IPR011673">
    <property type="entry name" value="DUF1615"/>
</dbReference>
<sequence>MRRASLLAGCSRHEQNTTSVSPQTVEAHIARQLPAGTHDRQDWARDIYIAFSTQHSLLQKENLCAAIAVAGQESNLQR</sequence>
<evidence type="ECO:0000313" key="2">
    <source>
        <dbReference type="EMBL" id="SFM87949.1"/>
    </source>
</evidence>
<protein>
    <submittedName>
        <fullName evidence="2">Uncharacterized protein</fullName>
    </submittedName>
</protein>
<name>A0A1I4UG39_9GAMM</name>
<dbReference type="EMBL" id="FOVC01000001">
    <property type="protein sequence ID" value="SFM87949.1"/>
    <property type="molecule type" value="Genomic_DNA"/>
</dbReference>
<keyword evidence="3" id="KW-1185">Reference proteome</keyword>
<proteinExistence type="predicted"/>
<reference evidence="3" key="1">
    <citation type="submission" date="2016-10" db="EMBL/GenBank/DDBJ databases">
        <authorList>
            <person name="Varghese N."/>
            <person name="Submissions S."/>
        </authorList>
    </citation>
    <scope>NUCLEOTIDE SEQUENCE [LARGE SCALE GENOMIC DNA]</scope>
    <source>
        <strain evidence="3">N6PO6</strain>
    </source>
</reference>